<dbReference type="Proteomes" id="UP001154312">
    <property type="component" value="Unassembled WGS sequence"/>
</dbReference>
<proteinExistence type="predicted"/>
<dbReference type="SUPFAM" id="SSF50998">
    <property type="entry name" value="Quinoprotein alcohol dehydrogenase-like"/>
    <property type="match status" value="1"/>
</dbReference>
<evidence type="ECO:0000256" key="1">
    <source>
        <dbReference type="SAM" id="SignalP"/>
    </source>
</evidence>
<dbReference type="SMART" id="SM00564">
    <property type="entry name" value="PQQ"/>
    <property type="match status" value="4"/>
</dbReference>
<dbReference type="PANTHER" id="PTHR34512">
    <property type="entry name" value="CELL SURFACE PROTEIN"/>
    <property type="match status" value="1"/>
</dbReference>
<sequence length="379" mass="41367">MIISAIALSLLLFAAGAPAECLGEWSPHVVWHVAKIGKLTSELQLGPNGLLYALCGNKLIAVDENGNKLWESDLPDGSKSGCPVFDARGSIFIPGNALIQEVKLNGSKGWSFKVYQGSSKAAALLTTGPGNLLYMQLPTGLYAVDTAGHYKWMITQWDQVYNASTQLETDWEILASVGNDQAVFVIIGKKKEGYTLMAFGEGGKIRWRYSLGEIKQANLVVGGNGRVYATVNPKRTDDYYKGTVYAFESDGDGSPLWSYAMGCVDLTAPTPSEDGLLYFCADEKLYALNQDDGTEAWYEPLPKAISRPSVDENNMRYYLGTEDKRLLALNTEGRLDWNLTLDGKVSMRPMVGPDGYLYVVTEAGSIYKIKDEAPESDGG</sequence>
<feature type="domain" description="Pyrrolo-quinoline quinone repeat" evidence="2">
    <location>
        <begin position="241"/>
        <end position="343"/>
    </location>
</feature>
<organism evidence="3 4">
    <name type="scientific">Pelotomaculum isophthalicicum JI</name>
    <dbReference type="NCBI Taxonomy" id="947010"/>
    <lineage>
        <taxon>Bacteria</taxon>
        <taxon>Bacillati</taxon>
        <taxon>Bacillota</taxon>
        <taxon>Clostridia</taxon>
        <taxon>Eubacteriales</taxon>
        <taxon>Desulfotomaculaceae</taxon>
        <taxon>Pelotomaculum</taxon>
    </lineage>
</organism>
<name>A0A9X4JWS6_9FIRM</name>
<dbReference type="Gene3D" id="2.130.10.10">
    <property type="entry name" value="YVTN repeat-like/Quinoprotein amine dehydrogenase"/>
    <property type="match status" value="1"/>
</dbReference>
<reference evidence="3" key="1">
    <citation type="submission" date="2022-02" db="EMBL/GenBank/DDBJ databases">
        <authorList>
            <person name="Leng L."/>
        </authorList>
    </citation>
    <scope>NUCLEOTIDE SEQUENCE</scope>
    <source>
        <strain evidence="3">JI</strain>
    </source>
</reference>
<feature type="domain" description="Pyrrolo-quinoline quinone repeat" evidence="2">
    <location>
        <begin position="29"/>
        <end position="208"/>
    </location>
</feature>
<feature type="chain" id="PRO_5040937154" evidence="1">
    <location>
        <begin position="20"/>
        <end position="379"/>
    </location>
</feature>
<evidence type="ECO:0000259" key="2">
    <source>
        <dbReference type="Pfam" id="PF13360"/>
    </source>
</evidence>
<evidence type="ECO:0000313" key="4">
    <source>
        <dbReference type="Proteomes" id="UP001154312"/>
    </source>
</evidence>
<dbReference type="RefSeq" id="WP_277445391.1">
    <property type="nucleotide sequence ID" value="NZ_JAKOAV010000047.1"/>
</dbReference>
<keyword evidence="4" id="KW-1185">Reference proteome</keyword>
<keyword evidence="1" id="KW-0732">Signal</keyword>
<feature type="signal peptide" evidence="1">
    <location>
        <begin position="1"/>
        <end position="19"/>
    </location>
</feature>
<dbReference type="AlphaFoldDB" id="A0A9X4JWS6"/>
<dbReference type="InterPro" id="IPR011047">
    <property type="entry name" value="Quinoprotein_ADH-like_sf"/>
</dbReference>
<dbReference type="InterPro" id="IPR018391">
    <property type="entry name" value="PQQ_b-propeller_rpt"/>
</dbReference>
<dbReference type="EMBL" id="JAKOAV010000047">
    <property type="protein sequence ID" value="MDF9409868.1"/>
    <property type="molecule type" value="Genomic_DNA"/>
</dbReference>
<gene>
    <name evidence="3" type="ORF">L7E55_16195</name>
</gene>
<protein>
    <submittedName>
        <fullName evidence="3">PQQ-like beta-propeller repeat protein</fullName>
    </submittedName>
</protein>
<dbReference type="PANTHER" id="PTHR34512:SF30">
    <property type="entry name" value="OUTER MEMBRANE PROTEIN ASSEMBLY FACTOR BAMB"/>
    <property type="match status" value="1"/>
</dbReference>
<dbReference type="InterPro" id="IPR015943">
    <property type="entry name" value="WD40/YVTN_repeat-like_dom_sf"/>
</dbReference>
<accession>A0A9X4JWS6</accession>
<comment type="caution">
    <text evidence="3">The sequence shown here is derived from an EMBL/GenBank/DDBJ whole genome shotgun (WGS) entry which is preliminary data.</text>
</comment>
<dbReference type="Pfam" id="PF13360">
    <property type="entry name" value="PQQ_2"/>
    <property type="match status" value="2"/>
</dbReference>
<dbReference type="InterPro" id="IPR002372">
    <property type="entry name" value="PQQ_rpt_dom"/>
</dbReference>
<evidence type="ECO:0000313" key="3">
    <source>
        <dbReference type="EMBL" id="MDF9409868.1"/>
    </source>
</evidence>